<evidence type="ECO:0000313" key="1">
    <source>
        <dbReference type="EMBL" id="QPO26416.1"/>
    </source>
</evidence>
<proteinExistence type="predicted"/>
<name>A0A116LKK9_STRSU</name>
<protein>
    <submittedName>
        <fullName evidence="1">Uncharacterized protein</fullName>
    </submittedName>
</protein>
<dbReference type="AlphaFoldDB" id="A0A116LKK9"/>
<reference evidence="1 2" key="1">
    <citation type="submission" date="2020-12" db="EMBL/GenBank/DDBJ databases">
        <title>Nonconservative transfer and diversity of a new family of integrative and conjugative elements associated with antibiotic resistance in zoonotic pathogen Streptococcus suis.</title>
        <authorList>
            <person name="Huang J."/>
        </authorList>
    </citation>
    <scope>NUCLEOTIDE SEQUENCE [LARGE SCALE GENOMIC DNA]</scope>
    <source>
        <strain evidence="1 2">YZDH1</strain>
    </source>
</reference>
<dbReference type="Proteomes" id="UP000594569">
    <property type="component" value="Chromosome"/>
</dbReference>
<dbReference type="RefSeq" id="WP_043027065.1">
    <property type="nucleotide sequence ID" value="NZ_CEDT01000057.1"/>
</dbReference>
<dbReference type="EMBL" id="CP065430">
    <property type="protein sequence ID" value="QPO26416.1"/>
    <property type="molecule type" value="Genomic_DNA"/>
</dbReference>
<evidence type="ECO:0000313" key="2">
    <source>
        <dbReference type="Proteomes" id="UP000594569"/>
    </source>
</evidence>
<gene>
    <name evidence="1" type="ORF">I5V48_10775</name>
</gene>
<sequence>MIQKINILQILLIVLILILGAFSTLPLELSGLVLAGLTLVYILSTVPIYYTKSKQLRLLLMVNSLLLLAWCLSFGELVSYLNLGIVFLVGVLQCLICFFLAKESSSDLHEELRHVQAFESKIDKNGQLSSLTKISYGLMLASLLVQSFVPTLFLLFLLVVKYLVDCYARVKLVELVRGSLLLNHLVGLILLEQLVYIGLFCLLWTGSHSSLYVGVLVFSNFLIPLLKQREYRLSRQIIAGKEQDSPDL</sequence>
<organism evidence="1 2">
    <name type="scientific">Streptococcus suis</name>
    <dbReference type="NCBI Taxonomy" id="1307"/>
    <lineage>
        <taxon>Bacteria</taxon>
        <taxon>Bacillati</taxon>
        <taxon>Bacillota</taxon>
        <taxon>Bacilli</taxon>
        <taxon>Lactobacillales</taxon>
        <taxon>Streptococcaceae</taxon>
        <taxon>Streptococcus</taxon>
    </lineage>
</organism>
<accession>A0A116LKK9</accession>